<evidence type="ECO:0000313" key="1">
    <source>
        <dbReference type="EMBL" id="GLY82026.1"/>
    </source>
</evidence>
<proteinExistence type="predicted"/>
<organism evidence="1 2">
    <name type="scientific">Actinoallomurus iriomotensis</name>
    <dbReference type="NCBI Taxonomy" id="478107"/>
    <lineage>
        <taxon>Bacteria</taxon>
        <taxon>Bacillati</taxon>
        <taxon>Actinomycetota</taxon>
        <taxon>Actinomycetes</taxon>
        <taxon>Streptosporangiales</taxon>
        <taxon>Thermomonosporaceae</taxon>
        <taxon>Actinoallomurus</taxon>
    </lineage>
</organism>
<accession>A0A9W6VXP8</accession>
<dbReference type="AlphaFoldDB" id="A0A9W6VXP8"/>
<dbReference type="Proteomes" id="UP001165135">
    <property type="component" value="Unassembled WGS sequence"/>
</dbReference>
<gene>
    <name evidence="1" type="ORF">Airi01_102930</name>
</gene>
<dbReference type="EMBL" id="BSTJ01000027">
    <property type="protein sequence ID" value="GLY82026.1"/>
    <property type="molecule type" value="Genomic_DNA"/>
</dbReference>
<reference evidence="1" key="1">
    <citation type="submission" date="2023-03" db="EMBL/GenBank/DDBJ databases">
        <title>Actinoallomurus iriomotensis NBRC 103681.</title>
        <authorList>
            <person name="Ichikawa N."/>
            <person name="Sato H."/>
            <person name="Tonouchi N."/>
        </authorList>
    </citation>
    <scope>NUCLEOTIDE SEQUENCE</scope>
    <source>
        <strain evidence="1">NBRC 103681</strain>
    </source>
</reference>
<sequence>MTQLGDTGHHKAQRRTAWLLPEDGVIDPVAIDLAARGVRPVALTPRERRIAAALILAVGGTPNTIAKRLHMAHSNARVLADQVTADRPAA</sequence>
<evidence type="ECO:0000313" key="2">
    <source>
        <dbReference type="Proteomes" id="UP001165135"/>
    </source>
</evidence>
<name>A0A9W6VXP8_9ACTN</name>
<dbReference type="RefSeq" id="WP_285637322.1">
    <property type="nucleotide sequence ID" value="NZ_BSTJ01000027.1"/>
</dbReference>
<comment type="caution">
    <text evidence="1">The sequence shown here is derived from an EMBL/GenBank/DDBJ whole genome shotgun (WGS) entry which is preliminary data.</text>
</comment>
<protein>
    <submittedName>
        <fullName evidence="1">Uncharacterized protein</fullName>
    </submittedName>
</protein>